<reference evidence="1" key="1">
    <citation type="journal article" date="2021" name="Genome Biol. Evol.">
        <title>A High-Quality Reference Genome for a Parasitic Bivalve with Doubly Uniparental Inheritance (Bivalvia: Unionida).</title>
        <authorList>
            <person name="Smith C.H."/>
        </authorList>
    </citation>
    <scope>NUCLEOTIDE SEQUENCE</scope>
    <source>
        <strain evidence="1">CHS0354</strain>
    </source>
</reference>
<reference evidence="1" key="2">
    <citation type="journal article" date="2021" name="Genome Biol. Evol.">
        <title>Developing a high-quality reference genome for a parasitic bivalve with doubly uniparental inheritance (Bivalvia: Unionida).</title>
        <authorList>
            <person name="Smith C.H."/>
        </authorList>
    </citation>
    <scope>NUCLEOTIDE SEQUENCE</scope>
    <source>
        <strain evidence="1">CHS0354</strain>
        <tissue evidence="1">Mantle</tissue>
    </source>
</reference>
<evidence type="ECO:0000313" key="1">
    <source>
        <dbReference type="EMBL" id="KAK3605438.1"/>
    </source>
</evidence>
<gene>
    <name evidence="1" type="ORF">CHS0354_007521</name>
</gene>
<name>A0AAE0T915_9BIVA</name>
<reference evidence="1" key="3">
    <citation type="submission" date="2023-05" db="EMBL/GenBank/DDBJ databases">
        <authorList>
            <person name="Smith C.H."/>
        </authorList>
    </citation>
    <scope>NUCLEOTIDE SEQUENCE</scope>
    <source>
        <strain evidence="1">CHS0354</strain>
        <tissue evidence="1">Mantle</tissue>
    </source>
</reference>
<sequence length="86" mass="9837">MDENVVASGDDMEIVTVEDPLQCAFMKSLQTGSVMVKEELKLKIQIRRLSEEGKNSGLSLHPHQILQIYDYTDGKRKMKKINERNS</sequence>
<accession>A0AAE0T915</accession>
<evidence type="ECO:0000313" key="2">
    <source>
        <dbReference type="Proteomes" id="UP001195483"/>
    </source>
</evidence>
<dbReference type="EMBL" id="JAEAOA010000514">
    <property type="protein sequence ID" value="KAK3605438.1"/>
    <property type="molecule type" value="Genomic_DNA"/>
</dbReference>
<organism evidence="1 2">
    <name type="scientific">Potamilus streckersoni</name>
    <dbReference type="NCBI Taxonomy" id="2493646"/>
    <lineage>
        <taxon>Eukaryota</taxon>
        <taxon>Metazoa</taxon>
        <taxon>Spiralia</taxon>
        <taxon>Lophotrochozoa</taxon>
        <taxon>Mollusca</taxon>
        <taxon>Bivalvia</taxon>
        <taxon>Autobranchia</taxon>
        <taxon>Heteroconchia</taxon>
        <taxon>Palaeoheterodonta</taxon>
        <taxon>Unionida</taxon>
        <taxon>Unionoidea</taxon>
        <taxon>Unionidae</taxon>
        <taxon>Ambleminae</taxon>
        <taxon>Lampsilini</taxon>
        <taxon>Potamilus</taxon>
    </lineage>
</organism>
<comment type="caution">
    <text evidence="1">The sequence shown here is derived from an EMBL/GenBank/DDBJ whole genome shotgun (WGS) entry which is preliminary data.</text>
</comment>
<proteinExistence type="predicted"/>
<protein>
    <submittedName>
        <fullName evidence="1">Uncharacterized protein</fullName>
    </submittedName>
</protein>
<dbReference type="AlphaFoldDB" id="A0AAE0T915"/>
<dbReference type="Proteomes" id="UP001195483">
    <property type="component" value="Unassembled WGS sequence"/>
</dbReference>
<keyword evidence="2" id="KW-1185">Reference proteome</keyword>